<sequence>MGALSYEPQKNKQDLGLNNIVLDDLASQSQKILEGSSGDMVDELLLLGSSSAGARPKVLVQISDDKNSIIHGQQELKDGYSHYIVKFASSIDNKEIGAIEYIYMQMAKEAGLNVPETLLLQGKTRRYFATQRFDRTKDAQVHMHSVAGLIHSDFRLPTLDYDDLLNLTVHLTKNIQEQKKMYRLACFNLFSHNRDDHAKNFSFLMDDKGVWRLSPVYDVTFSYGPGGEHSTTYLGEGKYPSKESLIKLGQKHKIKNYIQIINEVSEAILKWDFFAKDMELSSYSTKEISKKLESIR</sequence>
<dbReference type="GO" id="GO:0005829">
    <property type="term" value="C:cytosol"/>
    <property type="evidence" value="ECO:0007669"/>
    <property type="project" value="TreeGrafter"/>
</dbReference>
<proteinExistence type="predicted"/>
<dbReference type="PANTHER" id="PTHR37419">
    <property type="entry name" value="SERINE/THREONINE-PROTEIN KINASE TOXIN HIPA"/>
    <property type="match status" value="1"/>
</dbReference>
<dbReference type="InterPro" id="IPR012893">
    <property type="entry name" value="HipA-like_C"/>
</dbReference>
<evidence type="ECO:0000256" key="2">
    <source>
        <dbReference type="ARBA" id="ARBA00022777"/>
    </source>
</evidence>
<evidence type="ECO:0000313" key="4">
    <source>
        <dbReference type="EMBL" id="VAY87740.1"/>
    </source>
</evidence>
<keyword evidence="2" id="KW-0418">Kinase</keyword>
<dbReference type="GO" id="GO:0004674">
    <property type="term" value="F:protein serine/threonine kinase activity"/>
    <property type="evidence" value="ECO:0007669"/>
    <property type="project" value="TreeGrafter"/>
</dbReference>
<dbReference type="InterPro" id="IPR052028">
    <property type="entry name" value="HipA_Ser/Thr_kinase"/>
</dbReference>
<gene>
    <name evidence="4" type="ORF">MNB_ARC-1_60</name>
</gene>
<evidence type="ECO:0000256" key="1">
    <source>
        <dbReference type="ARBA" id="ARBA00022679"/>
    </source>
</evidence>
<feature type="domain" description="HipA-like C-terminal" evidence="3">
    <location>
        <begin position="49"/>
        <end position="268"/>
    </location>
</feature>
<reference evidence="4" key="1">
    <citation type="submission" date="2018-10" db="EMBL/GenBank/DDBJ databases">
        <authorList>
            <person name="Aoki K."/>
        </authorList>
    </citation>
    <scope>NUCLEOTIDE SEQUENCE</scope>
</reference>
<dbReference type="PANTHER" id="PTHR37419:SF8">
    <property type="entry name" value="TOXIN YJJJ"/>
    <property type="match status" value="1"/>
</dbReference>
<name>A0A3B1DTH2_9ZZZZ</name>
<dbReference type="EMBL" id="UOYO01000031">
    <property type="protein sequence ID" value="VAY87740.1"/>
    <property type="molecule type" value="Genomic_DNA"/>
</dbReference>
<evidence type="ECO:0000259" key="3">
    <source>
        <dbReference type="Pfam" id="PF07804"/>
    </source>
</evidence>
<dbReference type="Pfam" id="PF07804">
    <property type="entry name" value="HipA_C"/>
    <property type="match status" value="1"/>
</dbReference>
<dbReference type="Gene3D" id="1.10.1070.20">
    <property type="match status" value="1"/>
</dbReference>
<dbReference type="AlphaFoldDB" id="A0A3B1DTH2"/>
<accession>A0A3B1DTH2</accession>
<protein>
    <submittedName>
        <fullName evidence="4">HIPA PROTEIN</fullName>
    </submittedName>
</protein>
<organism evidence="4">
    <name type="scientific">hydrothermal vent metagenome</name>
    <dbReference type="NCBI Taxonomy" id="652676"/>
    <lineage>
        <taxon>unclassified sequences</taxon>
        <taxon>metagenomes</taxon>
        <taxon>ecological metagenomes</taxon>
    </lineage>
</organism>
<keyword evidence="1" id="KW-0808">Transferase</keyword>